<proteinExistence type="predicted"/>
<organism evidence="2">
    <name type="scientific">marine sediment metagenome</name>
    <dbReference type="NCBI Taxonomy" id="412755"/>
    <lineage>
        <taxon>unclassified sequences</taxon>
        <taxon>metagenomes</taxon>
        <taxon>ecological metagenomes</taxon>
    </lineage>
</organism>
<evidence type="ECO:0000256" key="1">
    <source>
        <dbReference type="SAM" id="Phobius"/>
    </source>
</evidence>
<keyword evidence="1" id="KW-0812">Transmembrane</keyword>
<dbReference type="AlphaFoldDB" id="X0S3D1"/>
<comment type="caution">
    <text evidence="2">The sequence shown here is derived from an EMBL/GenBank/DDBJ whole genome shotgun (WGS) entry which is preliminary data.</text>
</comment>
<accession>X0S3D1</accession>
<evidence type="ECO:0000313" key="2">
    <source>
        <dbReference type="EMBL" id="GAF69751.1"/>
    </source>
</evidence>
<dbReference type="EMBL" id="BARS01006522">
    <property type="protein sequence ID" value="GAF69751.1"/>
    <property type="molecule type" value="Genomic_DNA"/>
</dbReference>
<reference evidence="2" key="1">
    <citation type="journal article" date="2014" name="Front. Microbiol.">
        <title>High frequency of phylogenetically diverse reductive dehalogenase-homologous genes in deep subseafloor sedimentary metagenomes.</title>
        <authorList>
            <person name="Kawai M."/>
            <person name="Futagami T."/>
            <person name="Toyoda A."/>
            <person name="Takaki Y."/>
            <person name="Nishi S."/>
            <person name="Hori S."/>
            <person name="Arai W."/>
            <person name="Tsubouchi T."/>
            <person name="Morono Y."/>
            <person name="Uchiyama I."/>
            <person name="Ito T."/>
            <person name="Fujiyama A."/>
            <person name="Inagaki F."/>
            <person name="Takami H."/>
        </authorList>
    </citation>
    <scope>NUCLEOTIDE SEQUENCE</scope>
    <source>
        <strain evidence="2">Expedition CK06-06</strain>
    </source>
</reference>
<protein>
    <submittedName>
        <fullName evidence="2">Uncharacterized protein</fullName>
    </submittedName>
</protein>
<gene>
    <name evidence="2" type="ORF">S01H1_12683</name>
</gene>
<keyword evidence="1" id="KW-0472">Membrane</keyword>
<sequence>MAALALAVLLGGTGVAQALPTTVSITLTAGELGLGSNNINEGKTVDPDVSGKLITSHTTGQGSILYIQDNGKAGSGTVANPLLVTVTAQTHLDIITGLPITPHDYQAGVIFISKDNGKDWKKTGDDIKKRGLGVRAFEVHEADPGFLERKIDPGSGMAMLAEIEGSKEVSGGTDFTDLAAKIAAGKLNRPPHVDERVIFDFDPLFNVNARSIEVTLEEFKFDYDGRIALDIVFTNRGPLSFAELLTSDAPLTKTNDALKQWRLDFDGLSGLGTNDFVDYFAIRALNDYASVGILDTSPTAEHFLINGITADVEFIPAPGAILLGGIGVGLVGWLRRRRIL</sequence>
<name>X0S3D1_9ZZZZ</name>
<feature type="transmembrane region" description="Helical" evidence="1">
    <location>
        <begin position="314"/>
        <end position="334"/>
    </location>
</feature>
<keyword evidence="1" id="KW-1133">Transmembrane helix</keyword>